<dbReference type="Gene3D" id="3.90.480.10">
    <property type="entry name" value="Sulfite Reductase Hemoprotein,Domain 2"/>
    <property type="match status" value="1"/>
</dbReference>
<organism evidence="7 8">
    <name type="scientific">Fodinicola feengrottensis</name>
    <dbReference type="NCBI Taxonomy" id="435914"/>
    <lineage>
        <taxon>Bacteria</taxon>
        <taxon>Bacillati</taxon>
        <taxon>Actinomycetota</taxon>
        <taxon>Actinomycetes</taxon>
        <taxon>Mycobacteriales</taxon>
        <taxon>Fodinicola</taxon>
    </lineage>
</organism>
<keyword evidence="4" id="KW-0560">Oxidoreductase</keyword>
<evidence type="ECO:0000256" key="1">
    <source>
        <dbReference type="ARBA" id="ARBA00022485"/>
    </source>
</evidence>
<evidence type="ECO:0000256" key="3">
    <source>
        <dbReference type="ARBA" id="ARBA00022723"/>
    </source>
</evidence>
<dbReference type="Proteomes" id="UP001500618">
    <property type="component" value="Unassembled WGS sequence"/>
</dbReference>
<evidence type="ECO:0000256" key="4">
    <source>
        <dbReference type="ARBA" id="ARBA00023002"/>
    </source>
</evidence>
<accession>A0ABN2I093</accession>
<dbReference type="InterPro" id="IPR036136">
    <property type="entry name" value="Nit/Sulf_reduc_fer-like_dom_sf"/>
</dbReference>
<dbReference type="InterPro" id="IPR045854">
    <property type="entry name" value="NO2/SO3_Rdtase_4Fe4S_sf"/>
</dbReference>
<evidence type="ECO:0000313" key="8">
    <source>
        <dbReference type="Proteomes" id="UP001500618"/>
    </source>
</evidence>
<reference evidence="7 8" key="1">
    <citation type="journal article" date="2019" name="Int. J. Syst. Evol. Microbiol.">
        <title>The Global Catalogue of Microorganisms (GCM) 10K type strain sequencing project: providing services to taxonomists for standard genome sequencing and annotation.</title>
        <authorList>
            <consortium name="The Broad Institute Genomics Platform"/>
            <consortium name="The Broad Institute Genome Sequencing Center for Infectious Disease"/>
            <person name="Wu L."/>
            <person name="Ma J."/>
        </authorList>
    </citation>
    <scope>NUCLEOTIDE SEQUENCE [LARGE SCALE GENOMIC DNA]</scope>
    <source>
        <strain evidence="7 8">JCM 14718</strain>
    </source>
</reference>
<sequence>MQVRGLAGAGDLAERLAGAGLLPSESHERVRNIIASPLSGWDGQGLLDIFPLVSMLDTVLCDTAGLAELPGRFLLVVDDGRRDVIGLGADIGLLSVARDQLALVLAGLDTGLRVRPDQAVDVVRGAAEAFLAERAAQGSTAWRLAELADGPAAIGRRMGRPPASMPRLSGRQPTPVGAYDGVSVVGVPLGRLDAEQVATLISAADEFRVTPWRSVAFRGRIRTTAGLITDPDSPWLGVTACAGKPRCAQALADVRTDAAKALAPGRRPVHWSGCARRCGRPAGSLVDVVATDLGYHVTVDGQMRSEGVGVGVAAQVIRAVR</sequence>
<keyword evidence="6" id="KW-0411">Iron-sulfur</keyword>
<dbReference type="PANTHER" id="PTHR32439">
    <property type="entry name" value="FERREDOXIN--NITRITE REDUCTASE, CHLOROPLASTIC"/>
    <property type="match status" value="1"/>
</dbReference>
<keyword evidence="5" id="KW-0408">Iron</keyword>
<protein>
    <submittedName>
        <fullName evidence="7">Nitrite/sulfite reductase</fullName>
    </submittedName>
</protein>
<keyword evidence="8" id="KW-1185">Reference proteome</keyword>
<dbReference type="EMBL" id="BAAANY010000020">
    <property type="protein sequence ID" value="GAA1696510.1"/>
    <property type="molecule type" value="Genomic_DNA"/>
</dbReference>
<evidence type="ECO:0000256" key="2">
    <source>
        <dbReference type="ARBA" id="ARBA00022617"/>
    </source>
</evidence>
<dbReference type="Gene3D" id="3.30.413.10">
    <property type="entry name" value="Sulfite Reductase Hemoprotein, domain 1"/>
    <property type="match status" value="2"/>
</dbReference>
<keyword evidence="2" id="KW-0349">Heme</keyword>
<comment type="caution">
    <text evidence="7">The sequence shown here is derived from an EMBL/GenBank/DDBJ whole genome shotgun (WGS) entry which is preliminary data.</text>
</comment>
<dbReference type="SUPFAM" id="SSF56014">
    <property type="entry name" value="Nitrite and sulphite reductase 4Fe-4S domain-like"/>
    <property type="match status" value="2"/>
</dbReference>
<keyword evidence="1" id="KW-0004">4Fe-4S</keyword>
<dbReference type="PANTHER" id="PTHR32439:SF9">
    <property type="entry name" value="BLR3264 PROTEIN"/>
    <property type="match status" value="1"/>
</dbReference>
<dbReference type="SUPFAM" id="SSF55124">
    <property type="entry name" value="Nitrite/Sulfite reductase N-terminal domain-like"/>
    <property type="match status" value="1"/>
</dbReference>
<name>A0ABN2I093_9ACTN</name>
<evidence type="ECO:0000256" key="5">
    <source>
        <dbReference type="ARBA" id="ARBA00023004"/>
    </source>
</evidence>
<keyword evidence="3" id="KW-0479">Metal-binding</keyword>
<evidence type="ECO:0000256" key="6">
    <source>
        <dbReference type="ARBA" id="ARBA00023014"/>
    </source>
</evidence>
<evidence type="ECO:0000313" key="7">
    <source>
        <dbReference type="EMBL" id="GAA1696510.1"/>
    </source>
</evidence>
<proteinExistence type="predicted"/>
<gene>
    <name evidence="7" type="ORF">GCM10009765_52190</name>
</gene>
<dbReference type="InterPro" id="IPR051329">
    <property type="entry name" value="NIR_SIR_4Fe-4S"/>
</dbReference>